<dbReference type="AlphaFoldDB" id="A0AAE6RNH5"/>
<dbReference type="KEGG" id="rte:GSU10_14905"/>
<gene>
    <name evidence="2" type="ORF">GSU10_14905</name>
</gene>
<name>A0AAE6RNH5_9MICO</name>
<reference evidence="3" key="1">
    <citation type="submission" date="2019-12" db="EMBL/GenBank/DDBJ databases">
        <title>Complete and draft genome sequences of new strains and members of some known species of the genus Rathayibacter isolated from plants.</title>
        <authorList>
            <person name="Tarlachkov S.V."/>
            <person name="Starodumova I.P."/>
            <person name="Dorofeeva L.V."/>
            <person name="Prisyazhnaya N.V."/>
            <person name="Leyn S."/>
            <person name="Zlamal J."/>
            <person name="Elan M."/>
            <person name="Osterman A.L."/>
            <person name="Nadler S."/>
            <person name="Subbotin S.A."/>
            <person name="Evtushenko L.I."/>
        </authorList>
    </citation>
    <scope>NUCLEOTIDE SEQUENCE [LARGE SCALE GENOMIC DNA]</scope>
    <source>
        <strain evidence="3">VKM Ac-2761</strain>
    </source>
</reference>
<sequence>MTVRPPALLRPQAPHQDLASLLRLLPRLIDAEGAAVASLGGLFGEESVAASSPAASRLDAEQVRLGQGPSWDAFETALPVQLRAARAADRLRWPLLAAPLREEGIAVVAALPLRFGPLEIGALTVYRSSDAAFDEDHLRLAADLAVLVSRSILARHAEGRDPVAAPHRVHEGAETLARLTGLSQAESLLAMQAYAARTGDSLLDVAAGLSASRSV</sequence>
<accession>A0AAE6RNH5</accession>
<dbReference type="Gene3D" id="3.30.450.40">
    <property type="match status" value="1"/>
</dbReference>
<dbReference type="EMBL" id="CP047186">
    <property type="protein sequence ID" value="QHC56789.1"/>
    <property type="molecule type" value="Genomic_DNA"/>
</dbReference>
<protein>
    <submittedName>
        <fullName evidence="2">GAF domain-containing protein</fullName>
    </submittedName>
</protein>
<dbReference type="InterPro" id="IPR003018">
    <property type="entry name" value="GAF"/>
</dbReference>
<feature type="domain" description="GAF" evidence="1">
    <location>
        <begin position="19"/>
        <end position="150"/>
    </location>
</feature>
<evidence type="ECO:0000259" key="1">
    <source>
        <dbReference type="Pfam" id="PF13185"/>
    </source>
</evidence>
<dbReference type="Proteomes" id="UP000465031">
    <property type="component" value="Chromosome"/>
</dbReference>
<evidence type="ECO:0000313" key="3">
    <source>
        <dbReference type="Proteomes" id="UP000465031"/>
    </source>
</evidence>
<evidence type="ECO:0000313" key="2">
    <source>
        <dbReference type="EMBL" id="QHC56789.1"/>
    </source>
</evidence>
<proteinExistence type="predicted"/>
<dbReference type="SUPFAM" id="SSF55781">
    <property type="entry name" value="GAF domain-like"/>
    <property type="match status" value="1"/>
</dbReference>
<organism evidence="2 3">
    <name type="scientific">Rathayibacter tanaceti</name>
    <dbReference type="NCBI Taxonomy" id="1671680"/>
    <lineage>
        <taxon>Bacteria</taxon>
        <taxon>Bacillati</taxon>
        <taxon>Actinomycetota</taxon>
        <taxon>Actinomycetes</taxon>
        <taxon>Micrococcales</taxon>
        <taxon>Microbacteriaceae</taxon>
        <taxon>Rathayibacter</taxon>
    </lineage>
</organism>
<dbReference type="InterPro" id="IPR029016">
    <property type="entry name" value="GAF-like_dom_sf"/>
</dbReference>
<dbReference type="Pfam" id="PF13185">
    <property type="entry name" value="GAF_2"/>
    <property type="match status" value="1"/>
</dbReference>
<dbReference type="RefSeq" id="WP_158286139.1">
    <property type="nucleotide sequence ID" value="NZ_CP047186.1"/>
</dbReference>